<feature type="non-terminal residue" evidence="1">
    <location>
        <position position="1"/>
    </location>
</feature>
<name>A0ABN7VET7_GIGMA</name>
<reference evidence="1 2" key="1">
    <citation type="submission" date="2021-06" db="EMBL/GenBank/DDBJ databases">
        <authorList>
            <person name="Kallberg Y."/>
            <person name="Tangrot J."/>
            <person name="Rosling A."/>
        </authorList>
    </citation>
    <scope>NUCLEOTIDE SEQUENCE [LARGE SCALE GENOMIC DNA]</scope>
    <source>
        <strain evidence="1 2">120-4 pot B 10/14</strain>
    </source>
</reference>
<protein>
    <submittedName>
        <fullName evidence="1">6988_t:CDS:1</fullName>
    </submittedName>
</protein>
<evidence type="ECO:0000313" key="1">
    <source>
        <dbReference type="EMBL" id="CAG8762448.1"/>
    </source>
</evidence>
<sequence length="169" mass="20542">TTSYQENCDATIKKDKVWLLKNTFESIQHCQFETYRDKLFFKSNFIEKLLTKNLGHLFKPDKDVIHFSLQPLPFYSQSFELLDNCIKEWNKQYKMIKSLKVEVQEKNLKMLYKFWDLLLRLIAALATDFEQKEKRSPPFRTLRVLVSNKIKSILQINKRHERRYWNATW</sequence>
<gene>
    <name evidence="1" type="ORF">GMARGA_LOCUS17638</name>
</gene>
<accession>A0ABN7VET7</accession>
<organism evidence="1 2">
    <name type="scientific">Gigaspora margarita</name>
    <dbReference type="NCBI Taxonomy" id="4874"/>
    <lineage>
        <taxon>Eukaryota</taxon>
        <taxon>Fungi</taxon>
        <taxon>Fungi incertae sedis</taxon>
        <taxon>Mucoromycota</taxon>
        <taxon>Glomeromycotina</taxon>
        <taxon>Glomeromycetes</taxon>
        <taxon>Diversisporales</taxon>
        <taxon>Gigasporaceae</taxon>
        <taxon>Gigaspora</taxon>
    </lineage>
</organism>
<proteinExistence type="predicted"/>
<evidence type="ECO:0000313" key="2">
    <source>
        <dbReference type="Proteomes" id="UP000789901"/>
    </source>
</evidence>
<comment type="caution">
    <text evidence="1">The sequence shown here is derived from an EMBL/GenBank/DDBJ whole genome shotgun (WGS) entry which is preliminary data.</text>
</comment>
<keyword evidence="2" id="KW-1185">Reference proteome</keyword>
<dbReference type="Proteomes" id="UP000789901">
    <property type="component" value="Unassembled WGS sequence"/>
</dbReference>
<dbReference type="EMBL" id="CAJVQB010013488">
    <property type="protein sequence ID" value="CAG8762448.1"/>
    <property type="molecule type" value="Genomic_DNA"/>
</dbReference>